<dbReference type="Pfam" id="PF13441">
    <property type="entry name" value="Gly-zipper_YMGG"/>
    <property type="match status" value="1"/>
</dbReference>
<proteinExistence type="predicted"/>
<evidence type="ECO:0000256" key="1">
    <source>
        <dbReference type="SAM" id="Coils"/>
    </source>
</evidence>
<gene>
    <name evidence="3" type="ORF">SAMN02745220_04372</name>
</gene>
<name>A0A1M7YHX1_9BACT</name>
<protein>
    <submittedName>
        <fullName evidence="3">YMGG-like Gly-zipper</fullName>
    </submittedName>
</protein>
<sequence length="214" mass="22868">MKITRTIILLVLVCALVPGCAGMSDQNRTKTEGTAIGAVAGGLLGLVVGGEKGAAIGALAGAGVGFLVGNEVAKRKQAYASSEDFLDAEIASTQEFNATTLAYNKKMAKDIAALEKESKSLRSKYDKGKVEKSSLVAKSEALQKRIDENAKLEKTLAEELEVQTAILAQERKGRPADDQYIARLEKEVKTLQKNLETLREGSTQLASIDQRLSV</sequence>
<dbReference type="InterPro" id="IPR027367">
    <property type="entry name" value="Gly-zipper_YMGG"/>
</dbReference>
<dbReference type="Proteomes" id="UP000184603">
    <property type="component" value="Unassembled WGS sequence"/>
</dbReference>
<evidence type="ECO:0000259" key="2">
    <source>
        <dbReference type="Pfam" id="PF13441"/>
    </source>
</evidence>
<accession>A0A1M7YHX1</accession>
<feature type="coiled-coil region" evidence="1">
    <location>
        <begin position="104"/>
        <end position="131"/>
    </location>
</feature>
<reference evidence="3 4" key="1">
    <citation type="submission" date="2016-12" db="EMBL/GenBank/DDBJ databases">
        <authorList>
            <person name="Song W.-J."/>
            <person name="Kurnit D.M."/>
        </authorList>
    </citation>
    <scope>NUCLEOTIDE SEQUENCE [LARGE SCALE GENOMIC DNA]</scope>
    <source>
        <strain evidence="3 4">DSM 18488</strain>
    </source>
</reference>
<keyword evidence="4" id="KW-1185">Reference proteome</keyword>
<dbReference type="AlphaFoldDB" id="A0A1M7YHX1"/>
<dbReference type="EMBL" id="FRFE01000031">
    <property type="protein sequence ID" value="SHO52108.1"/>
    <property type="molecule type" value="Genomic_DNA"/>
</dbReference>
<keyword evidence="1" id="KW-0175">Coiled coil</keyword>
<dbReference type="OrthoDB" id="5471153at2"/>
<evidence type="ECO:0000313" key="3">
    <source>
        <dbReference type="EMBL" id="SHO52108.1"/>
    </source>
</evidence>
<dbReference type="STRING" id="1121416.SAMN02745220_04372"/>
<organism evidence="3 4">
    <name type="scientific">Desulfopila aestuarii DSM 18488</name>
    <dbReference type="NCBI Taxonomy" id="1121416"/>
    <lineage>
        <taxon>Bacteria</taxon>
        <taxon>Pseudomonadati</taxon>
        <taxon>Thermodesulfobacteriota</taxon>
        <taxon>Desulfobulbia</taxon>
        <taxon>Desulfobulbales</taxon>
        <taxon>Desulfocapsaceae</taxon>
        <taxon>Desulfopila</taxon>
    </lineage>
</organism>
<evidence type="ECO:0000313" key="4">
    <source>
        <dbReference type="Proteomes" id="UP000184603"/>
    </source>
</evidence>
<dbReference type="RefSeq" id="WP_073615781.1">
    <property type="nucleotide sequence ID" value="NZ_FRFE01000031.1"/>
</dbReference>
<feature type="domain" description="YMGG-like Gly-zipper" evidence="2">
    <location>
        <begin position="32"/>
        <end position="70"/>
    </location>
</feature>